<accession>A0ACC1XXR2</accession>
<comment type="caution">
    <text evidence="1">The sequence shown here is derived from an EMBL/GenBank/DDBJ whole genome shotgun (WGS) entry which is preliminary data.</text>
</comment>
<proteinExistence type="predicted"/>
<gene>
    <name evidence="1" type="ORF">OWV82_014060</name>
</gene>
<organism evidence="1 2">
    <name type="scientific">Melia azedarach</name>
    <name type="common">Chinaberry tree</name>
    <dbReference type="NCBI Taxonomy" id="155640"/>
    <lineage>
        <taxon>Eukaryota</taxon>
        <taxon>Viridiplantae</taxon>
        <taxon>Streptophyta</taxon>
        <taxon>Embryophyta</taxon>
        <taxon>Tracheophyta</taxon>
        <taxon>Spermatophyta</taxon>
        <taxon>Magnoliopsida</taxon>
        <taxon>eudicotyledons</taxon>
        <taxon>Gunneridae</taxon>
        <taxon>Pentapetalae</taxon>
        <taxon>rosids</taxon>
        <taxon>malvids</taxon>
        <taxon>Sapindales</taxon>
        <taxon>Meliaceae</taxon>
        <taxon>Melia</taxon>
    </lineage>
</organism>
<evidence type="ECO:0000313" key="1">
    <source>
        <dbReference type="EMBL" id="KAJ4715737.1"/>
    </source>
</evidence>
<sequence length="723" mass="82133">MGRIQTGKRKRQWTPEEDEKLIACIEKHGEGNWQALPKPAGLNRSWKSCRLRWMNCLRPEIKRGNFSPEEEELIVKLHSLLGDKWTAIAGCLSGRTDNEIKNFWHIHLQKKLIQRGIDPVTHRKFSQGRTDNDETKSSNSLGERKGSASHQPVQGELQLWKEISKDCAPGVGSQHFHLPFSSTQPDTLGNIPKQVHETLGELSTNSFGKRKEFGSLLQNQGELQGTTSTQFADVASENITDYTNKFSKRKPYELEHAAATRIQNKFRSWKGRKDFLIFRRQIVKIQAHVRGHQVSNYYKEILQSGRILDKDMLHRRQKGSCCANFCSPSNAQSTSFEQQPISSLEKMDSFMLRIIPHNLALPAEESHIQRFINLSRAKVFPMKHVNLLNSLSTSLPDNIASGGSMDSLIHLNYKLISISHMPDLQASYRTTTMNSRDRQRLLIGFEGGSSSSTNKFLSSLEEKMGRSSRCDETALRKGPWTPEEDRKLIHYIQKHGHVDWRALPKLAGLNRCGKSCRFRWRNYLRPDIKRGCFSQEEEQTILNLHSILGNKWSAIACHVVGRTGNEIKNFWNTHLKKKLTQMGFDPMTHRPTTNIFSCLPHHLAFTNLKEIMETHSSDEQAMKLQAEMAKLQYAQYSLQPNSDININLLNSVSSSPPVNVAGVGSMDSLIHLNNPSIPFSRMPDLQAFYQTTPMNSNLGDACSTSSSHGWAELVEDPSFHEIA</sequence>
<evidence type="ECO:0000313" key="2">
    <source>
        <dbReference type="Proteomes" id="UP001164539"/>
    </source>
</evidence>
<name>A0ACC1XXR2_MELAZ</name>
<dbReference type="Proteomes" id="UP001164539">
    <property type="component" value="Chromosome 7"/>
</dbReference>
<protein>
    <submittedName>
        <fullName evidence="1">MYB transcription factor</fullName>
    </submittedName>
</protein>
<dbReference type="EMBL" id="CM051400">
    <property type="protein sequence ID" value="KAJ4715737.1"/>
    <property type="molecule type" value="Genomic_DNA"/>
</dbReference>
<reference evidence="1 2" key="1">
    <citation type="journal article" date="2023" name="Science">
        <title>Complex scaffold remodeling in plant triterpene biosynthesis.</title>
        <authorList>
            <person name="De La Pena R."/>
            <person name="Hodgson H."/>
            <person name="Liu J.C."/>
            <person name="Stephenson M.J."/>
            <person name="Martin A.C."/>
            <person name="Owen C."/>
            <person name="Harkess A."/>
            <person name="Leebens-Mack J."/>
            <person name="Jimenez L.E."/>
            <person name="Osbourn A."/>
            <person name="Sattely E.S."/>
        </authorList>
    </citation>
    <scope>NUCLEOTIDE SEQUENCE [LARGE SCALE GENOMIC DNA]</scope>
    <source>
        <strain evidence="2">cv. JPN11</strain>
        <tissue evidence="1">Leaf</tissue>
    </source>
</reference>
<keyword evidence="2" id="KW-1185">Reference proteome</keyword>